<dbReference type="OrthoDB" id="9816190at2"/>
<reference evidence="2" key="1">
    <citation type="submission" date="2016-01" db="EMBL/GenBank/DDBJ databases">
        <authorList>
            <person name="Mitreva M."/>
            <person name="Pepin K.H."/>
            <person name="Mihindukulasuriya K.A."/>
            <person name="Fulton R."/>
            <person name="Fronick C."/>
            <person name="O'Laughlin M."/>
            <person name="Miner T."/>
            <person name="Herter B."/>
            <person name="Rosa B.A."/>
            <person name="Cordes M."/>
            <person name="Tomlinson C."/>
            <person name="Wollam A."/>
            <person name="Palsikar V.B."/>
            <person name="Mardis E.R."/>
            <person name="Wilson R.K."/>
        </authorList>
    </citation>
    <scope>NUCLEOTIDE SEQUENCE [LARGE SCALE GENOMIC DNA]</scope>
    <source>
        <strain evidence="2">DNF00729</strain>
    </source>
</reference>
<dbReference type="PATRIC" id="fig|755172.3.peg.1335"/>
<comment type="caution">
    <text evidence="1">The sequence shown here is derived from an EMBL/GenBank/DDBJ whole genome shotgun (WGS) entry which is preliminary data.</text>
</comment>
<proteinExistence type="predicted"/>
<dbReference type="STRING" id="755172.HMPREF1863_01375"/>
<protein>
    <submittedName>
        <fullName evidence="1">Vitamin B12 dependent methionine synthase, activation domain protein</fullName>
    </submittedName>
</protein>
<dbReference type="AlphaFoldDB" id="A0A134AD56"/>
<dbReference type="Gene3D" id="3.40.109.40">
    <property type="match status" value="1"/>
</dbReference>
<gene>
    <name evidence="1" type="ORF">HMPREF1863_01375</name>
</gene>
<accession>A0A134AD56</accession>
<dbReference type="Proteomes" id="UP000070442">
    <property type="component" value="Unassembled WGS sequence"/>
</dbReference>
<organism evidence="1 2">
    <name type="scientific">Aedoeadaptatus coxii</name>
    <dbReference type="NCBI Taxonomy" id="755172"/>
    <lineage>
        <taxon>Bacteria</taxon>
        <taxon>Bacillati</taxon>
        <taxon>Bacillota</taxon>
        <taxon>Tissierellia</taxon>
        <taxon>Tissierellales</taxon>
        <taxon>Peptoniphilaceae</taxon>
        <taxon>Aedoeadaptatus</taxon>
    </lineage>
</organism>
<evidence type="ECO:0000313" key="1">
    <source>
        <dbReference type="EMBL" id="KXB65646.1"/>
    </source>
</evidence>
<dbReference type="SUPFAM" id="SSF56507">
    <property type="entry name" value="Methionine synthase activation domain-like"/>
    <property type="match status" value="1"/>
</dbReference>
<dbReference type="EMBL" id="LSDG01000040">
    <property type="protein sequence ID" value="KXB65646.1"/>
    <property type="molecule type" value="Genomic_DNA"/>
</dbReference>
<dbReference type="InterPro" id="IPR037010">
    <property type="entry name" value="VitB12-dep_Met_synth_activ_sf"/>
</dbReference>
<dbReference type="RefSeq" id="WP_068368756.1">
    <property type="nucleotide sequence ID" value="NZ_KQ960181.1"/>
</dbReference>
<evidence type="ECO:0000313" key="2">
    <source>
        <dbReference type="Proteomes" id="UP000070442"/>
    </source>
</evidence>
<dbReference type="GO" id="GO:0008705">
    <property type="term" value="F:methionine synthase activity"/>
    <property type="evidence" value="ECO:0007669"/>
    <property type="project" value="InterPro"/>
</dbReference>
<name>A0A134AD56_9FIRM</name>
<keyword evidence="2" id="KW-1185">Reference proteome</keyword>
<sequence length="207" mass="23821">MMDFPAIHYMPDIPFEDFRRREIYRYLRLEGSEPDEETKADVEQNLRRLMETARIAKTAELRPVRREGNILHFGSFQTESRVLAENLKTSEYVVLFAITLGAAVDRLINKLTVLSKTDAFMTDACATEMLESYANDYCREIKEAAAPYDLTTHPRFSTGFADFGLEHQWPLIRTLKADKKIHIALTDGNMLIPTKTITAIMGLDKRR</sequence>